<dbReference type="AlphaFoldDB" id="J0WN03"/>
<protein>
    <recommendedName>
        <fullName evidence="3">Piwi domain-containing protein</fullName>
    </recommendedName>
</protein>
<gene>
    <name evidence="1" type="ORF">AURDEDRAFT_177182</name>
</gene>
<proteinExistence type="predicted"/>
<sequence length="389" mass="42116">MDRVLVACIVDVGFLIVLDPSINPATFEAIKRSYNATAKSIGLESFATATKYVAPACPLLQPIDFYSGLLQAACPDETLAGGGGQTWLTVIVPGGIAGSLQRQSAQNFARQHNVMLQCVVRSDVGEAVRRDQCLKWAAVLHKLNAQLGGQNSAYQPTGAPAPKARPATLMLGAFQTVVGGPVRARHTAMVGAMSGRRERWSTATTLDVGGQGLPQDTLPNFAAMLQQVLHQLRETEIPHVIFIRNSISQAGWGPTVPLEIRQLRDTMESVSGKRPHVSMLVLQGRGRGGRRGVPTITVGNHKYLVACLDSMDRLNQLEVLEELRQCLEDWLFDHANNNAPIEQPAPLFYASRCSGLVQMHYESGAPPPAAPADGYAPLAPAWTTRPYWL</sequence>
<accession>J0WN03</accession>
<dbReference type="KEGG" id="adl:AURDEDRAFT_177182"/>
<dbReference type="SUPFAM" id="SSF53098">
    <property type="entry name" value="Ribonuclease H-like"/>
    <property type="match status" value="1"/>
</dbReference>
<evidence type="ECO:0008006" key="3">
    <source>
        <dbReference type="Google" id="ProtNLM"/>
    </source>
</evidence>
<name>J0WN03_AURST</name>
<organism evidence="1 2">
    <name type="scientific">Auricularia subglabra (strain TFB-10046 / SS5)</name>
    <name type="common">White-rot fungus</name>
    <name type="synonym">Auricularia delicata (strain TFB10046)</name>
    <dbReference type="NCBI Taxonomy" id="717982"/>
    <lineage>
        <taxon>Eukaryota</taxon>
        <taxon>Fungi</taxon>
        <taxon>Dikarya</taxon>
        <taxon>Basidiomycota</taxon>
        <taxon>Agaricomycotina</taxon>
        <taxon>Agaricomycetes</taxon>
        <taxon>Auriculariales</taxon>
        <taxon>Auriculariaceae</taxon>
        <taxon>Auricularia</taxon>
    </lineage>
</organism>
<dbReference type="InterPro" id="IPR012337">
    <property type="entry name" value="RNaseH-like_sf"/>
</dbReference>
<reference evidence="2" key="1">
    <citation type="journal article" date="2012" name="Science">
        <title>The Paleozoic origin of enzymatic lignin decomposition reconstructed from 31 fungal genomes.</title>
        <authorList>
            <person name="Floudas D."/>
            <person name="Binder M."/>
            <person name="Riley R."/>
            <person name="Barry K."/>
            <person name="Blanchette R.A."/>
            <person name="Henrissat B."/>
            <person name="Martinez A.T."/>
            <person name="Otillar R."/>
            <person name="Spatafora J.W."/>
            <person name="Yadav J.S."/>
            <person name="Aerts A."/>
            <person name="Benoit I."/>
            <person name="Boyd A."/>
            <person name="Carlson A."/>
            <person name="Copeland A."/>
            <person name="Coutinho P.M."/>
            <person name="de Vries R.P."/>
            <person name="Ferreira P."/>
            <person name="Findley K."/>
            <person name="Foster B."/>
            <person name="Gaskell J."/>
            <person name="Glotzer D."/>
            <person name="Gorecki P."/>
            <person name="Heitman J."/>
            <person name="Hesse C."/>
            <person name="Hori C."/>
            <person name="Igarashi K."/>
            <person name="Jurgens J.A."/>
            <person name="Kallen N."/>
            <person name="Kersten P."/>
            <person name="Kohler A."/>
            <person name="Kuees U."/>
            <person name="Kumar T.K.A."/>
            <person name="Kuo A."/>
            <person name="LaButti K."/>
            <person name="Larrondo L.F."/>
            <person name="Lindquist E."/>
            <person name="Ling A."/>
            <person name="Lombard V."/>
            <person name="Lucas S."/>
            <person name="Lundell T."/>
            <person name="Martin R."/>
            <person name="McLaughlin D.J."/>
            <person name="Morgenstern I."/>
            <person name="Morin E."/>
            <person name="Murat C."/>
            <person name="Nagy L.G."/>
            <person name="Nolan M."/>
            <person name="Ohm R.A."/>
            <person name="Patyshakuliyeva A."/>
            <person name="Rokas A."/>
            <person name="Ruiz-Duenas F.J."/>
            <person name="Sabat G."/>
            <person name="Salamov A."/>
            <person name="Samejima M."/>
            <person name="Schmutz J."/>
            <person name="Slot J.C."/>
            <person name="St John F."/>
            <person name="Stenlid J."/>
            <person name="Sun H."/>
            <person name="Sun S."/>
            <person name="Syed K."/>
            <person name="Tsang A."/>
            <person name="Wiebenga A."/>
            <person name="Young D."/>
            <person name="Pisabarro A."/>
            <person name="Eastwood D.C."/>
            <person name="Martin F."/>
            <person name="Cullen D."/>
            <person name="Grigoriev I.V."/>
            <person name="Hibbett D.S."/>
        </authorList>
    </citation>
    <scope>NUCLEOTIDE SEQUENCE [LARGE SCALE GENOMIC DNA]</scope>
    <source>
        <strain evidence="2">TFB10046</strain>
    </source>
</reference>
<dbReference type="EMBL" id="JH688101">
    <property type="protein sequence ID" value="EJD33740.1"/>
    <property type="molecule type" value="Genomic_DNA"/>
</dbReference>
<dbReference type="Proteomes" id="UP000006514">
    <property type="component" value="Unassembled WGS sequence"/>
</dbReference>
<dbReference type="InParanoid" id="J0WN03"/>
<evidence type="ECO:0000313" key="1">
    <source>
        <dbReference type="EMBL" id="EJD33740.1"/>
    </source>
</evidence>
<evidence type="ECO:0000313" key="2">
    <source>
        <dbReference type="Proteomes" id="UP000006514"/>
    </source>
</evidence>
<keyword evidence="2" id="KW-1185">Reference proteome</keyword>